<keyword evidence="1" id="KW-0812">Transmembrane</keyword>
<dbReference type="Proteomes" id="UP000691718">
    <property type="component" value="Unassembled WGS sequence"/>
</dbReference>
<gene>
    <name evidence="2" type="ORF">PAPOLLO_LOCUS24774</name>
</gene>
<evidence type="ECO:0000256" key="1">
    <source>
        <dbReference type="SAM" id="Phobius"/>
    </source>
</evidence>
<accession>A0A8S3Y1S4</accession>
<dbReference type="EMBL" id="CAJQZP010001486">
    <property type="protein sequence ID" value="CAG5050382.1"/>
    <property type="molecule type" value="Genomic_DNA"/>
</dbReference>
<reference evidence="2" key="1">
    <citation type="submission" date="2021-04" db="EMBL/GenBank/DDBJ databases">
        <authorList>
            <person name="Tunstrom K."/>
        </authorList>
    </citation>
    <scope>NUCLEOTIDE SEQUENCE</scope>
</reference>
<protein>
    <submittedName>
        <fullName evidence="2">(apollo) hypothetical protein</fullName>
    </submittedName>
</protein>
<dbReference type="AlphaFoldDB" id="A0A8S3Y1S4"/>
<organism evidence="2 3">
    <name type="scientific">Parnassius apollo</name>
    <name type="common">Apollo butterfly</name>
    <name type="synonym">Papilio apollo</name>
    <dbReference type="NCBI Taxonomy" id="110799"/>
    <lineage>
        <taxon>Eukaryota</taxon>
        <taxon>Metazoa</taxon>
        <taxon>Ecdysozoa</taxon>
        <taxon>Arthropoda</taxon>
        <taxon>Hexapoda</taxon>
        <taxon>Insecta</taxon>
        <taxon>Pterygota</taxon>
        <taxon>Neoptera</taxon>
        <taxon>Endopterygota</taxon>
        <taxon>Lepidoptera</taxon>
        <taxon>Glossata</taxon>
        <taxon>Ditrysia</taxon>
        <taxon>Papilionoidea</taxon>
        <taxon>Papilionidae</taxon>
        <taxon>Parnassiinae</taxon>
        <taxon>Parnassini</taxon>
        <taxon>Parnassius</taxon>
        <taxon>Parnassius</taxon>
    </lineage>
</organism>
<proteinExistence type="predicted"/>
<feature type="transmembrane region" description="Helical" evidence="1">
    <location>
        <begin position="31"/>
        <end position="50"/>
    </location>
</feature>
<comment type="caution">
    <text evidence="2">The sequence shown here is derived from an EMBL/GenBank/DDBJ whole genome shotgun (WGS) entry which is preliminary data.</text>
</comment>
<evidence type="ECO:0000313" key="3">
    <source>
        <dbReference type="Proteomes" id="UP000691718"/>
    </source>
</evidence>
<sequence length="75" mass="7815">MASSCVVNRDIAKIRVVSMETDHELRLSRKAIAFGAWTAGCLLAVAAWTARCLLAVAAWTAGCQLAVALVQGGIG</sequence>
<keyword evidence="3" id="KW-1185">Reference proteome</keyword>
<evidence type="ECO:0000313" key="2">
    <source>
        <dbReference type="EMBL" id="CAG5050382.1"/>
    </source>
</evidence>
<keyword evidence="1" id="KW-1133">Transmembrane helix</keyword>
<name>A0A8S3Y1S4_PARAO</name>
<keyword evidence="1" id="KW-0472">Membrane</keyword>